<dbReference type="PANTHER" id="PTHR32009:SF39">
    <property type="entry name" value="TIR DOMAIN-CONTAINING PROTEIN"/>
    <property type="match status" value="1"/>
</dbReference>
<feature type="domain" description="TIR" evidence="5">
    <location>
        <begin position="353"/>
        <end position="484"/>
    </location>
</feature>
<keyword evidence="3" id="KW-0520">NAD</keyword>
<evidence type="ECO:0000256" key="2">
    <source>
        <dbReference type="ARBA" id="ARBA00022801"/>
    </source>
</evidence>
<gene>
    <name evidence="6" type="ORF">BSL78_28650</name>
</gene>
<dbReference type="InterPro" id="IPR000157">
    <property type="entry name" value="TIR_dom"/>
</dbReference>
<dbReference type="InterPro" id="IPR035897">
    <property type="entry name" value="Toll_tir_struct_dom_sf"/>
</dbReference>
<sequence>MDSVRIETDDPVTDLKCQDKIRVLTQNGECSIEYYLGDICCLKPENKVDVLLVSAFRENYDPIKGTLIGALRYQLKLNVAEYALNKAEDLREYYSCWVSHPLPEHLPFKRLLCFEQRDNSNKFVEMLKFSSYLKSVSKGFRETDLMQSMVEAAVNWMKAGLPLKQLKIVQYAVFTEEGEVAQSQRGTTKASENSLETPIEYDIYLSCCKEDRDVSKALLDSLKQAKPDIRVVVGSDQKMMKDESWQEEMYETMMKSARVVTVLSPRYLQSAACIEQYNIALCCNRKVHKDLLAPFYVEAVPELPSYMQLVQYVDCLSRDASKISAGCQQLVRMLSSSSANIYSDGYMVEVNPVRYDVFLSYSHSDAAKANQIVECLQEKAHDLRIFFDVQEIKQGKAWQRLLYHSIDGSTIFIAMVSERYLKSAVCNEEYSLALAKFCTKGDPLQLCVLKTEDTLSLPRSTRESPLSVQEQTLPIKLRHFAVTSLIGRRQGRLTSQRIFAEKNTS</sequence>
<proteinExistence type="predicted"/>
<dbReference type="PANTHER" id="PTHR32009">
    <property type="entry name" value="TMV RESISTANCE PROTEIN N-LIKE"/>
    <property type="match status" value="1"/>
</dbReference>
<evidence type="ECO:0000259" key="5">
    <source>
        <dbReference type="PROSITE" id="PS50104"/>
    </source>
</evidence>
<dbReference type="Gene3D" id="3.40.50.10140">
    <property type="entry name" value="Toll/interleukin-1 receptor homology (TIR) domain"/>
    <property type="match status" value="2"/>
</dbReference>
<dbReference type="Proteomes" id="UP000230750">
    <property type="component" value="Unassembled WGS sequence"/>
</dbReference>
<dbReference type="SMART" id="SM00255">
    <property type="entry name" value="TIR"/>
    <property type="match status" value="2"/>
</dbReference>
<keyword evidence="2" id="KW-0378">Hydrolase</keyword>
<reference evidence="6 7" key="1">
    <citation type="journal article" date="2017" name="PLoS Biol.">
        <title>The sea cucumber genome provides insights into morphological evolution and visceral regeneration.</title>
        <authorList>
            <person name="Zhang X."/>
            <person name="Sun L."/>
            <person name="Yuan J."/>
            <person name="Sun Y."/>
            <person name="Gao Y."/>
            <person name="Zhang L."/>
            <person name="Li S."/>
            <person name="Dai H."/>
            <person name="Hamel J.F."/>
            <person name="Liu C."/>
            <person name="Yu Y."/>
            <person name="Liu S."/>
            <person name="Lin W."/>
            <person name="Guo K."/>
            <person name="Jin S."/>
            <person name="Xu P."/>
            <person name="Storey K.B."/>
            <person name="Huan P."/>
            <person name="Zhang T."/>
            <person name="Zhou Y."/>
            <person name="Zhang J."/>
            <person name="Lin C."/>
            <person name="Li X."/>
            <person name="Xing L."/>
            <person name="Huo D."/>
            <person name="Sun M."/>
            <person name="Wang L."/>
            <person name="Mercier A."/>
            <person name="Li F."/>
            <person name="Yang H."/>
            <person name="Xiang J."/>
        </authorList>
    </citation>
    <scope>NUCLEOTIDE SEQUENCE [LARGE SCALE GENOMIC DNA]</scope>
    <source>
        <strain evidence="6">Shaxun</strain>
        <tissue evidence="6">Muscle</tissue>
    </source>
</reference>
<evidence type="ECO:0000256" key="4">
    <source>
        <dbReference type="ARBA" id="ARBA00047304"/>
    </source>
</evidence>
<dbReference type="SUPFAM" id="SSF52200">
    <property type="entry name" value="Toll/Interleukin receptor TIR domain"/>
    <property type="match status" value="2"/>
</dbReference>
<evidence type="ECO:0000256" key="1">
    <source>
        <dbReference type="ARBA" id="ARBA00011982"/>
    </source>
</evidence>
<dbReference type="EC" id="3.2.2.6" evidence="1"/>
<accession>A0A2G8JFL0</accession>
<dbReference type="EMBL" id="MRZV01002149">
    <property type="protein sequence ID" value="PIK34525.1"/>
    <property type="molecule type" value="Genomic_DNA"/>
</dbReference>
<evidence type="ECO:0000313" key="7">
    <source>
        <dbReference type="Proteomes" id="UP000230750"/>
    </source>
</evidence>
<dbReference type="Pfam" id="PF13676">
    <property type="entry name" value="TIR_2"/>
    <property type="match status" value="2"/>
</dbReference>
<evidence type="ECO:0000313" key="6">
    <source>
        <dbReference type="EMBL" id="PIK34525.1"/>
    </source>
</evidence>
<dbReference type="PROSITE" id="PS50104">
    <property type="entry name" value="TIR"/>
    <property type="match status" value="2"/>
</dbReference>
<organism evidence="6 7">
    <name type="scientific">Stichopus japonicus</name>
    <name type="common">Sea cucumber</name>
    <dbReference type="NCBI Taxonomy" id="307972"/>
    <lineage>
        <taxon>Eukaryota</taxon>
        <taxon>Metazoa</taxon>
        <taxon>Echinodermata</taxon>
        <taxon>Eleutherozoa</taxon>
        <taxon>Echinozoa</taxon>
        <taxon>Holothuroidea</taxon>
        <taxon>Aspidochirotacea</taxon>
        <taxon>Aspidochirotida</taxon>
        <taxon>Stichopodidae</taxon>
        <taxon>Apostichopus</taxon>
    </lineage>
</organism>
<dbReference type="GO" id="GO:0007165">
    <property type="term" value="P:signal transduction"/>
    <property type="evidence" value="ECO:0007669"/>
    <property type="project" value="InterPro"/>
</dbReference>
<dbReference type="GO" id="GO:0061809">
    <property type="term" value="F:NAD+ nucleosidase activity, cyclic ADP-ribose generating"/>
    <property type="evidence" value="ECO:0007669"/>
    <property type="project" value="UniProtKB-EC"/>
</dbReference>
<feature type="domain" description="TIR" evidence="5">
    <location>
        <begin position="199"/>
        <end position="338"/>
    </location>
</feature>
<comment type="caution">
    <text evidence="6">The sequence shown here is derived from an EMBL/GenBank/DDBJ whole genome shotgun (WGS) entry which is preliminary data.</text>
</comment>
<keyword evidence="7" id="KW-1185">Reference proteome</keyword>
<dbReference type="AlphaFoldDB" id="A0A2G8JFL0"/>
<dbReference type="OrthoDB" id="10037120at2759"/>
<dbReference type="SMR" id="A0A2G8JFL0"/>
<protein>
    <recommendedName>
        <fullName evidence="1">ADP-ribosyl cyclase/cyclic ADP-ribose hydrolase</fullName>
        <ecNumber evidence="1">3.2.2.6</ecNumber>
    </recommendedName>
</protein>
<name>A0A2G8JFL0_STIJA</name>
<evidence type="ECO:0000256" key="3">
    <source>
        <dbReference type="ARBA" id="ARBA00023027"/>
    </source>
</evidence>
<comment type="catalytic activity">
    <reaction evidence="4">
        <text>NAD(+) + H2O = ADP-D-ribose + nicotinamide + H(+)</text>
        <dbReference type="Rhea" id="RHEA:16301"/>
        <dbReference type="ChEBI" id="CHEBI:15377"/>
        <dbReference type="ChEBI" id="CHEBI:15378"/>
        <dbReference type="ChEBI" id="CHEBI:17154"/>
        <dbReference type="ChEBI" id="CHEBI:57540"/>
        <dbReference type="ChEBI" id="CHEBI:57967"/>
        <dbReference type="EC" id="3.2.2.6"/>
    </reaction>
    <physiologicalReaction direction="left-to-right" evidence="4">
        <dbReference type="Rhea" id="RHEA:16302"/>
    </physiologicalReaction>
</comment>